<keyword evidence="4" id="KW-1185">Reference proteome</keyword>
<dbReference type="KEGG" id="sct:SCAT_5553"/>
<dbReference type="KEGG" id="scy:SCATT_55540"/>
<dbReference type="PATRIC" id="fig|1003195.11.peg.6970"/>
<accession>F8JRN6</accession>
<dbReference type="RefSeq" id="WP_014146255.1">
    <property type="nucleotide sequence ID" value="NC_016111.1"/>
</dbReference>
<evidence type="ECO:0000313" key="3">
    <source>
        <dbReference type="EMBL" id="AEW97925.1"/>
    </source>
</evidence>
<proteinExistence type="predicted"/>
<dbReference type="Pfam" id="PF13349">
    <property type="entry name" value="DUF4097"/>
    <property type="match status" value="1"/>
</dbReference>
<evidence type="ECO:0000259" key="2">
    <source>
        <dbReference type="Pfam" id="PF13349"/>
    </source>
</evidence>
<gene>
    <name evidence="3" type="ordered locus">SCATT_55540</name>
</gene>
<accession>G8X157</accession>
<protein>
    <recommendedName>
        <fullName evidence="2">DUF4097 domain-containing protein</fullName>
    </recommendedName>
</protein>
<dbReference type="InterPro" id="IPR025164">
    <property type="entry name" value="Toastrack_DUF4097"/>
</dbReference>
<evidence type="ECO:0000256" key="1">
    <source>
        <dbReference type="SAM" id="SignalP"/>
    </source>
</evidence>
<feature type="signal peptide" evidence="1">
    <location>
        <begin position="1"/>
        <end position="20"/>
    </location>
</feature>
<dbReference type="HOGENOM" id="CLU_076844_2_0_11"/>
<reference evidence="4" key="1">
    <citation type="submission" date="2011-12" db="EMBL/GenBank/DDBJ databases">
        <title>Complete genome sequence of Streptomyces cattleya strain DSM 46488.</title>
        <authorList>
            <person name="Ou H.-Y."/>
            <person name="Li P."/>
            <person name="Zhao C."/>
            <person name="O'Hagan D."/>
            <person name="Deng Z."/>
        </authorList>
    </citation>
    <scope>NUCLEOTIDE SEQUENCE [LARGE SCALE GENOMIC DNA]</scope>
    <source>
        <strain evidence="4">ATCC 35852 / DSM 46488 / JCM 4925 / NBRC 14057 / NRRL 8057</strain>
    </source>
</reference>
<dbReference type="STRING" id="1003195.SCATT_55540"/>
<feature type="domain" description="DUF4097" evidence="2">
    <location>
        <begin position="46"/>
        <end position="226"/>
    </location>
</feature>
<sequence length="228" mass="22996">MQHRSAKRLLAMATVTAVGAAGLTACSGVFDQRHRTVSYGVHETVHALVVKGGTGDVHVTGGSGPVQVTERQNYHDTPPNATHTTTDGTLTLAYSGRDTAIDYDVRVPAGTVVTITDDTGDIRVAGISGAVRATTDTGSVTGSGLTSRQVELVSDTGDVTARLDAVPDRVSAGSGTGKVDLKVPGNASYAVTATAGTGKARVEVPQATGSRHTISAKAGTGDVTVSAG</sequence>
<dbReference type="Proteomes" id="UP000007842">
    <property type="component" value="Chromosome"/>
</dbReference>
<dbReference type="PROSITE" id="PS51257">
    <property type="entry name" value="PROKAR_LIPOPROTEIN"/>
    <property type="match status" value="1"/>
</dbReference>
<dbReference type="EMBL" id="CP003219">
    <property type="protein sequence ID" value="AEW97925.1"/>
    <property type="molecule type" value="Genomic_DNA"/>
</dbReference>
<organism evidence="3 4">
    <name type="scientific">Streptantibioticus cattleyicolor (strain ATCC 35852 / DSM 46488 / JCM 4925 / NBRC 14057 / NRRL 8057)</name>
    <name type="common">Streptomyces cattleya</name>
    <dbReference type="NCBI Taxonomy" id="1003195"/>
    <lineage>
        <taxon>Bacteria</taxon>
        <taxon>Bacillati</taxon>
        <taxon>Actinomycetota</taxon>
        <taxon>Actinomycetes</taxon>
        <taxon>Kitasatosporales</taxon>
        <taxon>Streptomycetaceae</taxon>
        <taxon>Streptantibioticus</taxon>
    </lineage>
</organism>
<feature type="chain" id="PRO_5003373636" description="DUF4097 domain-containing protein" evidence="1">
    <location>
        <begin position="21"/>
        <end position="228"/>
    </location>
</feature>
<dbReference type="AlphaFoldDB" id="F8JRN6"/>
<keyword evidence="1" id="KW-0732">Signal</keyword>
<dbReference type="eggNOG" id="COG3595">
    <property type="taxonomic scope" value="Bacteria"/>
</dbReference>
<evidence type="ECO:0000313" key="4">
    <source>
        <dbReference type="Proteomes" id="UP000007842"/>
    </source>
</evidence>
<name>F8JRN6_STREN</name>